<evidence type="ECO:0000256" key="4">
    <source>
        <dbReference type="ARBA" id="ARBA00022792"/>
    </source>
</evidence>
<sequence>MEREPSCDALPEERLKPFTPSLRLSLSPLSPTAMLRRNIYQISSSQIARRNPGYFINQIPSHQSPRNEFSTSSKPGSASPPGSLGKRPESSGFLSMLFIGIVVVGAAFLAAYQAGNLDQYLKKEHHTVPQAAPVNATAGNLKGVQHSADQLVSPTEKLSNENPTVELAQQKIDTHFPQPEIAVDDRGGKPVPVQEKSSIDEVGTADAKENQWPQYTQSTLTSSAIAEVGTADAKENQLPEHTQSTLASDDPSKESLTQSDGIIDIKSTKTENTPILEEGIQHTSTSRQTSAVLDENGVKNIQLEIQETEERGKIIVLCISFYARSEEARQSHATQNFALRALALEDALPKGLPIQTQIASLESYLEGRDKDSVFLVLAFHPEETQNNGTDTQLQLLKQLLAGGKLAEAADYLEENVRGTQAAEIVAGWVRQARNRAISEQAVVLQSYAHSLCLT</sequence>
<evidence type="ECO:0000313" key="10">
    <source>
        <dbReference type="EMBL" id="KAK7295144.1"/>
    </source>
</evidence>
<dbReference type="EMBL" id="JAYKXN010000004">
    <property type="protein sequence ID" value="KAK7295144.1"/>
    <property type="molecule type" value="Genomic_DNA"/>
</dbReference>
<feature type="transmembrane region" description="Helical" evidence="9">
    <location>
        <begin position="93"/>
        <end position="112"/>
    </location>
</feature>
<dbReference type="PANTHER" id="PTHR15415">
    <property type="entry name" value="MITOFILIN"/>
    <property type="match status" value="1"/>
</dbReference>
<feature type="region of interest" description="Disordered" evidence="8">
    <location>
        <begin position="181"/>
        <end position="218"/>
    </location>
</feature>
<evidence type="ECO:0000256" key="5">
    <source>
        <dbReference type="ARBA" id="ARBA00022989"/>
    </source>
</evidence>
<evidence type="ECO:0000256" key="6">
    <source>
        <dbReference type="ARBA" id="ARBA00023128"/>
    </source>
</evidence>
<keyword evidence="3 9" id="KW-0812">Transmembrane</keyword>
<dbReference type="AlphaFoldDB" id="A0AAN9PF21"/>
<protein>
    <submittedName>
        <fullName evidence="10">Uncharacterized protein</fullName>
    </submittedName>
</protein>
<feature type="compositionally biased region" description="Polar residues" evidence="8">
    <location>
        <begin position="58"/>
        <end position="69"/>
    </location>
</feature>
<keyword evidence="7 9" id="KW-0472">Membrane</keyword>
<comment type="similarity">
    <text evidence="2">Belongs to the MICOS complex subunit Mic60 family.</text>
</comment>
<dbReference type="GO" id="GO:0042407">
    <property type="term" value="P:cristae formation"/>
    <property type="evidence" value="ECO:0007669"/>
    <property type="project" value="TreeGrafter"/>
</dbReference>
<evidence type="ECO:0000256" key="9">
    <source>
        <dbReference type="SAM" id="Phobius"/>
    </source>
</evidence>
<organism evidence="10 11">
    <name type="scientific">Clitoria ternatea</name>
    <name type="common">Butterfly pea</name>
    <dbReference type="NCBI Taxonomy" id="43366"/>
    <lineage>
        <taxon>Eukaryota</taxon>
        <taxon>Viridiplantae</taxon>
        <taxon>Streptophyta</taxon>
        <taxon>Embryophyta</taxon>
        <taxon>Tracheophyta</taxon>
        <taxon>Spermatophyta</taxon>
        <taxon>Magnoliopsida</taxon>
        <taxon>eudicotyledons</taxon>
        <taxon>Gunneridae</taxon>
        <taxon>Pentapetalae</taxon>
        <taxon>rosids</taxon>
        <taxon>fabids</taxon>
        <taxon>Fabales</taxon>
        <taxon>Fabaceae</taxon>
        <taxon>Papilionoideae</taxon>
        <taxon>50 kb inversion clade</taxon>
        <taxon>NPAAA clade</taxon>
        <taxon>indigoferoid/millettioid clade</taxon>
        <taxon>Phaseoleae</taxon>
        <taxon>Clitoria</taxon>
    </lineage>
</organism>
<name>A0AAN9PF21_CLITE</name>
<evidence type="ECO:0000256" key="8">
    <source>
        <dbReference type="SAM" id="MobiDB-lite"/>
    </source>
</evidence>
<accession>A0AAN9PF21</accession>
<evidence type="ECO:0000256" key="2">
    <source>
        <dbReference type="ARBA" id="ARBA00010877"/>
    </source>
</evidence>
<evidence type="ECO:0000256" key="1">
    <source>
        <dbReference type="ARBA" id="ARBA00004273"/>
    </source>
</evidence>
<keyword evidence="4" id="KW-0999">Mitochondrion inner membrane</keyword>
<keyword evidence="6" id="KW-0496">Mitochondrion</keyword>
<comment type="caution">
    <text evidence="10">The sequence shown here is derived from an EMBL/GenBank/DDBJ whole genome shotgun (WGS) entry which is preliminary data.</text>
</comment>
<feature type="compositionally biased region" description="Low complexity" evidence="8">
    <location>
        <begin position="70"/>
        <end position="85"/>
    </location>
</feature>
<keyword evidence="11" id="KW-1185">Reference proteome</keyword>
<feature type="region of interest" description="Disordered" evidence="8">
    <location>
        <begin position="56"/>
        <end position="86"/>
    </location>
</feature>
<evidence type="ECO:0000256" key="7">
    <source>
        <dbReference type="ARBA" id="ARBA00023136"/>
    </source>
</evidence>
<dbReference type="InterPro" id="IPR019133">
    <property type="entry name" value="MIC60"/>
</dbReference>
<dbReference type="GO" id="GO:0061617">
    <property type="term" value="C:MICOS complex"/>
    <property type="evidence" value="ECO:0007669"/>
    <property type="project" value="TreeGrafter"/>
</dbReference>
<dbReference type="PANTHER" id="PTHR15415:SF7">
    <property type="entry name" value="MICOS COMPLEX SUBUNIT MIC60"/>
    <property type="match status" value="1"/>
</dbReference>
<evidence type="ECO:0000256" key="3">
    <source>
        <dbReference type="ARBA" id="ARBA00022692"/>
    </source>
</evidence>
<comment type="subcellular location">
    <subcellularLocation>
        <location evidence="1">Mitochondrion inner membrane</location>
    </subcellularLocation>
</comment>
<keyword evidence="5 9" id="KW-1133">Transmembrane helix</keyword>
<dbReference type="Proteomes" id="UP001359559">
    <property type="component" value="Unassembled WGS sequence"/>
</dbReference>
<evidence type="ECO:0000313" key="11">
    <source>
        <dbReference type="Proteomes" id="UP001359559"/>
    </source>
</evidence>
<proteinExistence type="inferred from homology"/>
<feature type="region of interest" description="Disordered" evidence="8">
    <location>
        <begin position="234"/>
        <end position="270"/>
    </location>
</feature>
<gene>
    <name evidence="10" type="ORF">RJT34_18049</name>
</gene>
<reference evidence="10 11" key="1">
    <citation type="submission" date="2024-01" db="EMBL/GenBank/DDBJ databases">
        <title>The genomes of 5 underutilized Papilionoideae crops provide insights into root nodulation and disease resistance.</title>
        <authorList>
            <person name="Yuan L."/>
        </authorList>
    </citation>
    <scope>NUCLEOTIDE SEQUENCE [LARGE SCALE GENOMIC DNA]</scope>
    <source>
        <strain evidence="10">LY-2023</strain>
        <tissue evidence="10">Leaf</tissue>
    </source>
</reference>